<dbReference type="Proteomes" id="UP000287651">
    <property type="component" value="Unassembled WGS sequence"/>
</dbReference>
<gene>
    <name evidence="1" type="ORF">B296_00053250</name>
</gene>
<comment type="caution">
    <text evidence="1">The sequence shown here is derived from an EMBL/GenBank/DDBJ whole genome shotgun (WGS) entry which is preliminary data.</text>
</comment>
<dbReference type="EMBL" id="AMZH03014110">
    <property type="protein sequence ID" value="RRT48194.1"/>
    <property type="molecule type" value="Genomic_DNA"/>
</dbReference>
<evidence type="ECO:0000313" key="2">
    <source>
        <dbReference type="Proteomes" id="UP000287651"/>
    </source>
</evidence>
<name>A0A426Y8Z3_ENSVE</name>
<reference evidence="1 2" key="1">
    <citation type="journal article" date="2014" name="Agronomy (Basel)">
        <title>A Draft Genome Sequence for Ensete ventricosum, the Drought-Tolerant Tree Against Hunger.</title>
        <authorList>
            <person name="Harrison J."/>
            <person name="Moore K.A."/>
            <person name="Paszkiewicz K."/>
            <person name="Jones T."/>
            <person name="Grant M."/>
            <person name="Ambacheew D."/>
            <person name="Muzemil S."/>
            <person name="Studholme D.J."/>
        </authorList>
    </citation>
    <scope>NUCLEOTIDE SEQUENCE [LARGE SCALE GENOMIC DNA]</scope>
</reference>
<sequence length="163" mass="18487">MSMSLTSWLNTEEMPNLVRVEMAFARPDPINGCRRSESSVSRSRRLSRTGPVSASRACYFGRPDTWAGPRLVHVKVRSRTCRLPDPDRDLSGTCHPIFLSPSYYYPSMAPQLLIKILISTHRMRGFGGKGNESRCEEQVQQKCLAKCVPSPWRTDQYCGFQTV</sequence>
<accession>A0A426Y8Z3</accession>
<evidence type="ECO:0000313" key="1">
    <source>
        <dbReference type="EMBL" id="RRT48194.1"/>
    </source>
</evidence>
<proteinExistence type="predicted"/>
<dbReference type="AlphaFoldDB" id="A0A426Y8Z3"/>
<organism evidence="1 2">
    <name type="scientific">Ensete ventricosum</name>
    <name type="common">Abyssinian banana</name>
    <name type="synonym">Musa ensete</name>
    <dbReference type="NCBI Taxonomy" id="4639"/>
    <lineage>
        <taxon>Eukaryota</taxon>
        <taxon>Viridiplantae</taxon>
        <taxon>Streptophyta</taxon>
        <taxon>Embryophyta</taxon>
        <taxon>Tracheophyta</taxon>
        <taxon>Spermatophyta</taxon>
        <taxon>Magnoliopsida</taxon>
        <taxon>Liliopsida</taxon>
        <taxon>Zingiberales</taxon>
        <taxon>Musaceae</taxon>
        <taxon>Ensete</taxon>
    </lineage>
</organism>
<protein>
    <submittedName>
        <fullName evidence="1">Uncharacterized protein</fullName>
    </submittedName>
</protein>